<dbReference type="InterPro" id="IPR050900">
    <property type="entry name" value="Transposase_IS3/IS150/IS904"/>
</dbReference>
<reference evidence="2 3" key="2">
    <citation type="submission" date="2019-08" db="EMBL/GenBank/DDBJ databases">
        <authorList>
            <person name="Henke P."/>
        </authorList>
    </citation>
    <scope>NUCLEOTIDE SEQUENCE [LARGE SCALE GENOMIC DNA]</scope>
    <source>
        <strain evidence="2">Phe10_nw2017</strain>
    </source>
</reference>
<name>A0A5C6M6P6_9PLAN</name>
<evidence type="ECO:0000259" key="1">
    <source>
        <dbReference type="PROSITE" id="PS50994"/>
    </source>
</evidence>
<dbReference type="Proteomes" id="UP000321083">
    <property type="component" value="Unassembled WGS sequence"/>
</dbReference>
<organism evidence="2 3">
    <name type="scientific">Planctomyces bekefii</name>
    <dbReference type="NCBI Taxonomy" id="1653850"/>
    <lineage>
        <taxon>Bacteria</taxon>
        <taxon>Pseudomonadati</taxon>
        <taxon>Planctomycetota</taxon>
        <taxon>Planctomycetia</taxon>
        <taxon>Planctomycetales</taxon>
        <taxon>Planctomycetaceae</taxon>
        <taxon>Planctomyces</taxon>
    </lineage>
</organism>
<dbReference type="GO" id="GO:0003676">
    <property type="term" value="F:nucleic acid binding"/>
    <property type="evidence" value="ECO:0007669"/>
    <property type="project" value="InterPro"/>
</dbReference>
<accession>A0A5C6M6P6</accession>
<dbReference type="EMBL" id="SRHE01000167">
    <property type="protein sequence ID" value="TWW09835.1"/>
    <property type="molecule type" value="Genomic_DNA"/>
</dbReference>
<comment type="caution">
    <text evidence="2">The sequence shown here is derived from an EMBL/GenBank/DDBJ whole genome shotgun (WGS) entry which is preliminary data.</text>
</comment>
<dbReference type="PANTHER" id="PTHR46889:SF5">
    <property type="entry name" value="INTEGRASE PROTEIN"/>
    <property type="match status" value="1"/>
</dbReference>
<gene>
    <name evidence="2" type="primary">insK</name>
    <name evidence="2" type="ORF">E3A20_10400</name>
</gene>
<dbReference type="SUPFAM" id="SSF53098">
    <property type="entry name" value="Ribonuclease H-like"/>
    <property type="match status" value="1"/>
</dbReference>
<dbReference type="AlphaFoldDB" id="A0A5C6M6P6"/>
<dbReference type="NCBIfam" id="NF033516">
    <property type="entry name" value="transpos_IS3"/>
    <property type="match status" value="1"/>
</dbReference>
<dbReference type="InterPro" id="IPR025948">
    <property type="entry name" value="HTH-like_dom"/>
</dbReference>
<dbReference type="InterPro" id="IPR048020">
    <property type="entry name" value="Transpos_IS3"/>
</dbReference>
<dbReference type="InterPro" id="IPR001584">
    <property type="entry name" value="Integrase_cat-core"/>
</dbReference>
<feature type="non-terminal residue" evidence="2">
    <location>
        <position position="1"/>
    </location>
</feature>
<dbReference type="Pfam" id="PF00665">
    <property type="entry name" value="rve"/>
    <property type="match status" value="1"/>
</dbReference>
<protein>
    <submittedName>
        <fullName evidence="2">Putative transposase InsK for insertion sequence element IS150</fullName>
    </submittedName>
</protein>
<dbReference type="GO" id="GO:0015074">
    <property type="term" value="P:DNA integration"/>
    <property type="evidence" value="ECO:0007669"/>
    <property type="project" value="InterPro"/>
</dbReference>
<reference evidence="2 3" key="1">
    <citation type="submission" date="2019-08" db="EMBL/GenBank/DDBJ databases">
        <title>100 year-old enigma solved: identification of Planctomyces bekefii, the type genus and species of the phylum Planctomycetes.</title>
        <authorList>
            <person name="Svetlana D.N."/>
            <person name="Overmann J."/>
        </authorList>
    </citation>
    <scope>NUCLEOTIDE SEQUENCE [LARGE SCALE GENOMIC DNA]</scope>
    <source>
        <strain evidence="2">Phe10_nw2017</strain>
    </source>
</reference>
<evidence type="ECO:0000313" key="2">
    <source>
        <dbReference type="EMBL" id="TWW09835.1"/>
    </source>
</evidence>
<evidence type="ECO:0000313" key="3">
    <source>
        <dbReference type="Proteomes" id="UP000321083"/>
    </source>
</evidence>
<proteinExistence type="predicted"/>
<sequence>ENCTIPIPKTQLIELFGLNRSTFYYKSRIEEKDKKFLVQIKDLMQKNPSYGSPRIALALQVNHKRVERVMKANQLKAYRRRRRYFKPGDLRQEPSKYPNYIGKLCPISPRIVYATDFTYIDYKGKNIYLATVIDVFSREIVGWDISDRHTADMMKRALEKAFKQGVPHFLHSDQGSEMKSEVYINFAEKQGVKVSMSKKASPWQNGFQESFYSGFKLDLGDQNRFESKGELIEAIIQNLNYYNNERLHTVLKTTPRKYFEDFQETRMKLLKTGN</sequence>
<dbReference type="PANTHER" id="PTHR46889">
    <property type="entry name" value="TRANSPOSASE INSF FOR INSERTION SEQUENCE IS3B-RELATED"/>
    <property type="match status" value="1"/>
</dbReference>
<dbReference type="Gene3D" id="3.30.420.10">
    <property type="entry name" value="Ribonuclease H-like superfamily/Ribonuclease H"/>
    <property type="match status" value="1"/>
</dbReference>
<feature type="domain" description="Integrase catalytic" evidence="1">
    <location>
        <begin position="105"/>
        <end position="263"/>
    </location>
</feature>
<dbReference type="InterPro" id="IPR012337">
    <property type="entry name" value="RNaseH-like_sf"/>
</dbReference>
<keyword evidence="3" id="KW-1185">Reference proteome</keyword>
<dbReference type="Pfam" id="PF13333">
    <property type="entry name" value="rve_2"/>
    <property type="match status" value="1"/>
</dbReference>
<dbReference type="PROSITE" id="PS50994">
    <property type="entry name" value="INTEGRASE"/>
    <property type="match status" value="1"/>
</dbReference>
<dbReference type="Pfam" id="PF13276">
    <property type="entry name" value="HTH_21"/>
    <property type="match status" value="1"/>
</dbReference>
<dbReference type="InterPro" id="IPR036397">
    <property type="entry name" value="RNaseH_sf"/>
</dbReference>